<accession>A0AAX1N9S7</accession>
<protein>
    <recommendedName>
        <fullName evidence="3">Lipoprotein</fullName>
    </recommendedName>
</protein>
<proteinExistence type="predicted"/>
<dbReference type="PROSITE" id="PS51257">
    <property type="entry name" value="PROKAR_LIPOPROTEIN"/>
    <property type="match status" value="1"/>
</dbReference>
<keyword evidence="2" id="KW-1185">Reference proteome</keyword>
<evidence type="ECO:0008006" key="3">
    <source>
        <dbReference type="Google" id="ProtNLM"/>
    </source>
</evidence>
<dbReference type="EMBL" id="CP076132">
    <property type="protein sequence ID" value="QWG02797.1"/>
    <property type="molecule type" value="Genomic_DNA"/>
</dbReference>
<sequence length="190" mass="22032">MKSLKYITFYFLASIIFSCDVITSEEENHQLYNYDINALIQKTVKDMDQTEVIVKKKVNYDGKTSEISVSDINWDSELEVFNDADINRPIFKDSYKKVETKEGQDIKIKYTSQSDKNEVKWLEITQNDQGITTSIQFLIKSKNALFQKEKVGKLTYSNDGFLNQYSIQGNQDVVILGQKNYNIEAFVSRN</sequence>
<gene>
    <name evidence="1" type="ORF">KMW28_04255</name>
</gene>
<name>A0AAX1N9S7_9BACT</name>
<evidence type="ECO:0000313" key="1">
    <source>
        <dbReference type="EMBL" id="QWG02797.1"/>
    </source>
</evidence>
<evidence type="ECO:0000313" key="2">
    <source>
        <dbReference type="Proteomes" id="UP000678679"/>
    </source>
</evidence>
<dbReference type="RefSeq" id="WP_169664291.1">
    <property type="nucleotide sequence ID" value="NZ_CP076132.1"/>
</dbReference>
<reference evidence="1 2" key="1">
    <citation type="submission" date="2021-05" db="EMBL/GenBank/DDBJ databases">
        <title>Comparative genomic studies on the polysaccharide-degrading batcterial strains of the Flammeovirga genus.</title>
        <authorList>
            <person name="Zewei F."/>
            <person name="Zheng Z."/>
            <person name="Yu L."/>
            <person name="Ruyue G."/>
            <person name="Yanhong M."/>
            <person name="Yuanyuan C."/>
            <person name="Jingyan G."/>
            <person name="Wenjun H."/>
        </authorList>
    </citation>
    <scope>NUCLEOTIDE SEQUENCE [LARGE SCALE GENOMIC DNA]</scope>
    <source>
        <strain evidence="1 2">NBRC:100898</strain>
    </source>
</reference>
<dbReference type="KEGG" id="fya:KMW28_04255"/>
<dbReference type="AlphaFoldDB" id="A0AAX1N9S7"/>
<dbReference type="Proteomes" id="UP000678679">
    <property type="component" value="Chromosome 1"/>
</dbReference>
<organism evidence="1 2">
    <name type="scientific">Flammeovirga yaeyamensis</name>
    <dbReference type="NCBI Taxonomy" id="367791"/>
    <lineage>
        <taxon>Bacteria</taxon>
        <taxon>Pseudomonadati</taxon>
        <taxon>Bacteroidota</taxon>
        <taxon>Cytophagia</taxon>
        <taxon>Cytophagales</taxon>
        <taxon>Flammeovirgaceae</taxon>
        <taxon>Flammeovirga</taxon>
    </lineage>
</organism>